<dbReference type="AlphaFoldDB" id="A0A0C5V8N2"/>
<evidence type="ECO:0000259" key="1">
    <source>
        <dbReference type="Pfam" id="PF00590"/>
    </source>
</evidence>
<dbReference type="CDD" id="cd19916">
    <property type="entry name" value="OphMA_like"/>
    <property type="match status" value="1"/>
</dbReference>
<dbReference type="Gene3D" id="3.40.1010.10">
    <property type="entry name" value="Cobalt-precorrin-4 Transmethylase, Domain 1"/>
    <property type="match status" value="1"/>
</dbReference>
<dbReference type="SUPFAM" id="SSF53790">
    <property type="entry name" value="Tetrapyrrole methylase"/>
    <property type="match status" value="1"/>
</dbReference>
<dbReference type="InterPro" id="IPR000878">
    <property type="entry name" value="4pyrrol_Mease"/>
</dbReference>
<dbReference type="OrthoDB" id="1459304at2"/>
<organism evidence="2 3">
    <name type="scientific">Gynuella sunshinyii YC6258</name>
    <dbReference type="NCBI Taxonomy" id="1445510"/>
    <lineage>
        <taxon>Bacteria</taxon>
        <taxon>Pseudomonadati</taxon>
        <taxon>Pseudomonadota</taxon>
        <taxon>Gammaproteobacteria</taxon>
        <taxon>Oceanospirillales</taxon>
        <taxon>Saccharospirillaceae</taxon>
        <taxon>Gynuella</taxon>
    </lineage>
</organism>
<dbReference type="STRING" id="1445510.YC6258_03689"/>
<dbReference type="InterPro" id="IPR035996">
    <property type="entry name" value="4pyrrol_Methylase_sf"/>
</dbReference>
<keyword evidence="2" id="KW-0808">Transferase</keyword>
<accession>A0A0C5V8N2</accession>
<dbReference type="Pfam" id="PF00590">
    <property type="entry name" value="TP_methylase"/>
    <property type="match status" value="1"/>
</dbReference>
<name>A0A0C5V8N2_9GAMM</name>
<evidence type="ECO:0000313" key="2">
    <source>
        <dbReference type="EMBL" id="AJQ95725.1"/>
    </source>
</evidence>
<dbReference type="HOGENOM" id="CLU_011111_0_0_6"/>
<proteinExistence type="predicted"/>
<gene>
    <name evidence="2" type="ORF">YC6258_03689</name>
</gene>
<reference evidence="2 3" key="1">
    <citation type="submission" date="2014-01" db="EMBL/GenBank/DDBJ databases">
        <title>Full genme sequencing of cellulolytic bacterium Gynuella sunshinyii YC6258T gen. nov., sp. nov.</title>
        <authorList>
            <person name="Khan H."/>
            <person name="Chung E.J."/>
            <person name="Chung Y.R."/>
        </authorList>
    </citation>
    <scope>NUCLEOTIDE SEQUENCE [LARGE SCALE GENOMIC DNA]</scope>
    <source>
        <strain evidence="2 3">YC6258</strain>
    </source>
</reference>
<dbReference type="KEGG" id="gsn:YC6258_03689"/>
<feature type="domain" description="Tetrapyrrole methylase" evidence="1">
    <location>
        <begin position="73"/>
        <end position="195"/>
    </location>
</feature>
<dbReference type="GO" id="GO:0032259">
    <property type="term" value="P:methylation"/>
    <property type="evidence" value="ECO:0007669"/>
    <property type="project" value="UniProtKB-KW"/>
</dbReference>
<keyword evidence="3" id="KW-1185">Reference proteome</keyword>
<protein>
    <submittedName>
        <fullName evidence="2">Protein containing tetrapyrrole methyltransferase domain and MazG-like (Predicted pyrophosphatase) domain</fullName>
    </submittedName>
</protein>
<dbReference type="InterPro" id="IPR014777">
    <property type="entry name" value="4pyrrole_Mease_sub1"/>
</dbReference>
<dbReference type="RefSeq" id="WP_052830354.1">
    <property type="nucleotide sequence ID" value="NZ_CP007142.1"/>
</dbReference>
<dbReference type="GO" id="GO:0008168">
    <property type="term" value="F:methyltransferase activity"/>
    <property type="evidence" value="ECO:0007669"/>
    <property type="project" value="UniProtKB-KW"/>
</dbReference>
<keyword evidence="2" id="KW-0489">Methyltransferase</keyword>
<dbReference type="Proteomes" id="UP000032266">
    <property type="component" value="Chromosome"/>
</dbReference>
<dbReference type="PATRIC" id="fig|1445510.3.peg.3662"/>
<evidence type="ECO:0000313" key="3">
    <source>
        <dbReference type="Proteomes" id="UP000032266"/>
    </source>
</evidence>
<sequence>METGQLYQQPFQNFPSRTDHANRWRELAQAIAAKADQISHDPDAIIRPEKPGELTILGSGIETVGFTSADEIRIREADKVFYCVADPATVVWLKRLRPDAYDLYVLYDDTKIRYTTYMQMTEAMLHFVREGQNVVAIFYGHPGVFVLSTHRAVQIGQREGHKVTMRAGISALDTLCADLGIDPSQPGMQTFEATDTLIRKRHLDPELHLILWQVGLVGDLGYRREGSLNSGFSVLLDYLEETYGPDHEVVNYIGSRYPGADPVRDRHTISSLRNPAVQSTITGISTFYIPPAKAGTSDPEMLLRLGLLKPGQNIRHSSSPMRVIDEYGPKERKAFSDFAHFDIPTGYHWQEDTAAARFILALREDGKLRTQYCENPRVAMSQWAGGLSENERRRLSLREAGAMQLAAKGLRTKASAESVRMLQEVLTREPSARALLRTVRAATDPHDAARQWSQFHGFNVDWAEVPTDLHILLRKSLYPWTGCYLANDRELSIVIHGQPSSAQADSVYVNGIRVQATFSSGGIIHWQAGQEQHTSGLLHVDRTTRGTRRLVGAIWTGTEKPGTDDQLVAAEHHLPRTLPLASLSGHYRTKSNQIRVRPDLSSKTHPMAIYINDQPAQRWSVNTTSFEVDGINVSFQAREPETAIPDYAHGTYQVRLVQSDSATMATMSLSADGCYINSKPISVSRDNEGSFSWKDGPATLRVGQIKLLVDPITLSVMLFGTAGHAEDDQRIALRGMIPVSEQAAGNRKHLPDFGLPEWAWRHLVDLLTQSSEQGGLFLWHGWNRSANNLRRLRSVLKTLGE</sequence>
<dbReference type="EMBL" id="CP007142">
    <property type="protein sequence ID" value="AJQ95725.1"/>
    <property type="molecule type" value="Genomic_DNA"/>
</dbReference>